<dbReference type="GO" id="GO:0005506">
    <property type="term" value="F:iron ion binding"/>
    <property type="evidence" value="ECO:0007669"/>
    <property type="project" value="InterPro"/>
</dbReference>
<name>A0A1H8XDJ6_9PSEU</name>
<protein>
    <recommendedName>
        <fullName evidence="4">Cytochrome P450</fullName>
    </recommendedName>
</protein>
<dbReference type="STRING" id="394193.SAMN04489732_10783"/>
<organism evidence="2 3">
    <name type="scientific">Amycolatopsis saalfeldensis</name>
    <dbReference type="NCBI Taxonomy" id="394193"/>
    <lineage>
        <taxon>Bacteria</taxon>
        <taxon>Bacillati</taxon>
        <taxon>Actinomycetota</taxon>
        <taxon>Actinomycetes</taxon>
        <taxon>Pseudonocardiales</taxon>
        <taxon>Pseudonocardiaceae</taxon>
        <taxon>Amycolatopsis</taxon>
    </lineage>
</organism>
<dbReference type="PRINTS" id="PR00359">
    <property type="entry name" value="BP450"/>
</dbReference>
<dbReference type="Gene3D" id="1.10.630.10">
    <property type="entry name" value="Cytochrome P450"/>
    <property type="match status" value="1"/>
</dbReference>
<dbReference type="GO" id="GO:0004497">
    <property type="term" value="F:monooxygenase activity"/>
    <property type="evidence" value="ECO:0007669"/>
    <property type="project" value="InterPro"/>
</dbReference>
<dbReference type="InterPro" id="IPR002397">
    <property type="entry name" value="Cyt_P450_B"/>
</dbReference>
<evidence type="ECO:0008006" key="4">
    <source>
        <dbReference type="Google" id="ProtNLM"/>
    </source>
</evidence>
<proteinExistence type="inferred from homology"/>
<dbReference type="GO" id="GO:0020037">
    <property type="term" value="F:heme binding"/>
    <property type="evidence" value="ECO:0007669"/>
    <property type="project" value="InterPro"/>
</dbReference>
<gene>
    <name evidence="2" type="ORF">SAMN04489732_10783</name>
</gene>
<evidence type="ECO:0000313" key="2">
    <source>
        <dbReference type="EMBL" id="SEP37903.1"/>
    </source>
</evidence>
<dbReference type="GO" id="GO:0016705">
    <property type="term" value="F:oxidoreductase activity, acting on paired donors, with incorporation or reduction of molecular oxygen"/>
    <property type="evidence" value="ECO:0007669"/>
    <property type="project" value="InterPro"/>
</dbReference>
<accession>A0A1H8XDJ6</accession>
<dbReference type="SUPFAM" id="SSF48264">
    <property type="entry name" value="Cytochrome P450"/>
    <property type="match status" value="1"/>
</dbReference>
<evidence type="ECO:0000313" key="3">
    <source>
        <dbReference type="Proteomes" id="UP000198582"/>
    </source>
</evidence>
<reference evidence="2 3" key="1">
    <citation type="submission" date="2016-10" db="EMBL/GenBank/DDBJ databases">
        <authorList>
            <person name="de Groot N.N."/>
        </authorList>
    </citation>
    <scope>NUCLEOTIDE SEQUENCE [LARGE SCALE GENOMIC DNA]</scope>
    <source>
        <strain evidence="2 3">DSM 44993</strain>
    </source>
</reference>
<keyword evidence="3" id="KW-1185">Reference proteome</keyword>
<dbReference type="PANTHER" id="PTHR46696">
    <property type="entry name" value="P450, PUTATIVE (EUROFUNG)-RELATED"/>
    <property type="match status" value="1"/>
</dbReference>
<dbReference type="EMBL" id="FOEF01000007">
    <property type="protein sequence ID" value="SEP37903.1"/>
    <property type="molecule type" value="Genomic_DNA"/>
</dbReference>
<dbReference type="AlphaFoldDB" id="A0A1H8XDJ6"/>
<evidence type="ECO:0000256" key="1">
    <source>
        <dbReference type="ARBA" id="ARBA00010617"/>
    </source>
</evidence>
<comment type="similarity">
    <text evidence="1">Belongs to the cytochrome P450 family.</text>
</comment>
<dbReference type="InterPro" id="IPR036396">
    <property type="entry name" value="Cyt_P450_sf"/>
</dbReference>
<sequence>MLDPLRHRQLRGLVPGAFTPRMTAALEPRVEAVTESLLDAVTGREELDLVAELTYPRPVIVIAEQLGIPGDDRAMSRRWAESPLLDGRQTTSSASWWRPRWTVSG</sequence>
<dbReference type="Proteomes" id="UP000198582">
    <property type="component" value="Unassembled WGS sequence"/>
</dbReference>
<dbReference type="PANTHER" id="PTHR46696:SF1">
    <property type="entry name" value="CYTOCHROME P450 YJIB-RELATED"/>
    <property type="match status" value="1"/>
</dbReference>